<keyword evidence="1" id="KW-0175">Coiled coil</keyword>
<feature type="compositionally biased region" description="Polar residues" evidence="2">
    <location>
        <begin position="91"/>
        <end position="107"/>
    </location>
</feature>
<name>A0A4U6XIJ8_9PEZI</name>
<evidence type="ECO:0000256" key="1">
    <source>
        <dbReference type="SAM" id="Coils"/>
    </source>
</evidence>
<reference evidence="3 4" key="1">
    <citation type="journal article" date="2019" name="PLoS ONE">
        <title>Comparative genome analysis indicates high evolutionary potential of pathogenicity genes in Colletotrichum tanaceti.</title>
        <authorList>
            <person name="Lelwala R.V."/>
            <person name="Korhonen P.K."/>
            <person name="Young N.D."/>
            <person name="Scott J.B."/>
            <person name="Ades P.A."/>
            <person name="Gasser R.B."/>
            <person name="Taylor P.W.J."/>
        </authorList>
    </citation>
    <scope>NUCLEOTIDE SEQUENCE [LARGE SCALE GENOMIC DNA]</scope>
    <source>
        <strain evidence="3">BRIP57314</strain>
    </source>
</reference>
<dbReference type="AlphaFoldDB" id="A0A4U6XIJ8"/>
<gene>
    <name evidence="3" type="ORF">CTA1_962</name>
</gene>
<sequence length="326" mass="37488">MNQEWHDYFEEITREQSHDKLPETLKVQYFEWCKNFNGRHRPSSTTSSVAQGTSLHRAVEPQLAVRNPEHNLAVSSAHYYHHHQQQQQQQRPASETRFPSISQSSQGHVDPDLIEKLAETLSGPYESYKQQQAAEQARSAMLVKQQQQQAAEQARSAMLVEQQQQQAAEQARSAMLVEQQLRNQHQQRNANTANFSHPLNNLFADDVDDSNNNKNDDGFFNDKHNRSIEYDNDVKKELRQLRSQFANELMDYGEHENRYRAAAREAEKHRAELAASSVRLIQLQNQIEQQEPGGDGHMQNGAWEGQRRQRRRGHGGGQDSNGAMAK</sequence>
<evidence type="ECO:0000313" key="4">
    <source>
        <dbReference type="Proteomes" id="UP000310108"/>
    </source>
</evidence>
<comment type="caution">
    <text evidence="3">The sequence shown here is derived from an EMBL/GenBank/DDBJ whole genome shotgun (WGS) entry which is preliminary data.</text>
</comment>
<accession>A0A4U6XIJ8</accession>
<dbReference type="Proteomes" id="UP000310108">
    <property type="component" value="Unassembled WGS sequence"/>
</dbReference>
<feature type="coiled-coil region" evidence="1">
    <location>
        <begin position="252"/>
        <end position="286"/>
    </location>
</feature>
<evidence type="ECO:0000313" key="3">
    <source>
        <dbReference type="EMBL" id="TKW55299.1"/>
    </source>
</evidence>
<organism evidence="3 4">
    <name type="scientific">Colletotrichum tanaceti</name>
    <dbReference type="NCBI Taxonomy" id="1306861"/>
    <lineage>
        <taxon>Eukaryota</taxon>
        <taxon>Fungi</taxon>
        <taxon>Dikarya</taxon>
        <taxon>Ascomycota</taxon>
        <taxon>Pezizomycotina</taxon>
        <taxon>Sordariomycetes</taxon>
        <taxon>Hypocreomycetidae</taxon>
        <taxon>Glomerellales</taxon>
        <taxon>Glomerellaceae</taxon>
        <taxon>Colletotrichum</taxon>
        <taxon>Colletotrichum destructivum species complex</taxon>
    </lineage>
</organism>
<keyword evidence="4" id="KW-1185">Reference proteome</keyword>
<proteinExistence type="predicted"/>
<feature type="region of interest" description="Disordered" evidence="2">
    <location>
        <begin position="79"/>
        <end position="111"/>
    </location>
</feature>
<dbReference type="EMBL" id="PJEX01000104">
    <property type="protein sequence ID" value="TKW55299.1"/>
    <property type="molecule type" value="Genomic_DNA"/>
</dbReference>
<evidence type="ECO:0000256" key="2">
    <source>
        <dbReference type="SAM" id="MobiDB-lite"/>
    </source>
</evidence>
<protein>
    <submittedName>
        <fullName evidence="3">Uncharacterized protein</fullName>
    </submittedName>
</protein>
<feature type="region of interest" description="Disordered" evidence="2">
    <location>
        <begin position="286"/>
        <end position="326"/>
    </location>
</feature>